<dbReference type="AlphaFoldDB" id="A0A8K0HCE5"/>
<accession>A0A8K0HCE5</accession>
<evidence type="ECO:0000313" key="1">
    <source>
        <dbReference type="EMBL" id="KAF3449589.1"/>
    </source>
</evidence>
<reference evidence="1" key="1">
    <citation type="submission" date="2020-03" db="EMBL/GenBank/DDBJ databases">
        <title>A high-quality chromosome-level genome assembly of a woody plant with both climbing and erect habits, Rhamnella rubrinervis.</title>
        <authorList>
            <person name="Lu Z."/>
            <person name="Yang Y."/>
            <person name="Zhu X."/>
            <person name="Sun Y."/>
        </authorList>
    </citation>
    <scope>NUCLEOTIDE SEQUENCE</scope>
    <source>
        <strain evidence="1">BYM</strain>
        <tissue evidence="1">Leaf</tissue>
    </source>
</reference>
<gene>
    <name evidence="1" type="ORF">FNV43_RR10318</name>
</gene>
<protein>
    <submittedName>
        <fullName evidence="1">Uncharacterized protein</fullName>
    </submittedName>
</protein>
<sequence length="103" mass="11770">MNYKGQFLLQKETLEMLLLVKYIRWHCNYIKPEPDTSSDESLALKAEPLNEKHVPTPSLQSIPSPNVLGSQLPDKDILVDMDTYVKAHKLKILPYGISYKGEL</sequence>
<proteinExistence type="predicted"/>
<dbReference type="Proteomes" id="UP000796880">
    <property type="component" value="Unassembled WGS sequence"/>
</dbReference>
<name>A0A8K0HCE5_9ROSA</name>
<comment type="caution">
    <text evidence="1">The sequence shown here is derived from an EMBL/GenBank/DDBJ whole genome shotgun (WGS) entry which is preliminary data.</text>
</comment>
<dbReference type="EMBL" id="VOIH02000004">
    <property type="protein sequence ID" value="KAF3449589.1"/>
    <property type="molecule type" value="Genomic_DNA"/>
</dbReference>
<evidence type="ECO:0000313" key="2">
    <source>
        <dbReference type="Proteomes" id="UP000796880"/>
    </source>
</evidence>
<keyword evidence="2" id="KW-1185">Reference proteome</keyword>
<organism evidence="1 2">
    <name type="scientific">Rhamnella rubrinervis</name>
    <dbReference type="NCBI Taxonomy" id="2594499"/>
    <lineage>
        <taxon>Eukaryota</taxon>
        <taxon>Viridiplantae</taxon>
        <taxon>Streptophyta</taxon>
        <taxon>Embryophyta</taxon>
        <taxon>Tracheophyta</taxon>
        <taxon>Spermatophyta</taxon>
        <taxon>Magnoliopsida</taxon>
        <taxon>eudicotyledons</taxon>
        <taxon>Gunneridae</taxon>
        <taxon>Pentapetalae</taxon>
        <taxon>rosids</taxon>
        <taxon>fabids</taxon>
        <taxon>Rosales</taxon>
        <taxon>Rhamnaceae</taxon>
        <taxon>rhamnoid group</taxon>
        <taxon>Rhamneae</taxon>
        <taxon>Rhamnella</taxon>
    </lineage>
</organism>